<reference evidence="1 2" key="1">
    <citation type="journal article" date="2024" name="bioRxiv">
        <title>A reference genome for Trichogramma kaykai: A tiny desert-dwelling parasitoid wasp with competing sex-ratio distorters.</title>
        <authorList>
            <person name="Culotta J."/>
            <person name="Lindsey A.R."/>
        </authorList>
    </citation>
    <scope>NUCLEOTIDE SEQUENCE [LARGE SCALE GENOMIC DNA]</scope>
    <source>
        <strain evidence="1 2">KSX58</strain>
    </source>
</reference>
<comment type="caution">
    <text evidence="1">The sequence shown here is derived from an EMBL/GenBank/DDBJ whole genome shotgun (WGS) entry which is preliminary data.</text>
</comment>
<name>A0ABD2VTD4_9HYME</name>
<proteinExistence type="predicted"/>
<keyword evidence="2" id="KW-1185">Reference proteome</keyword>
<evidence type="ECO:0000313" key="1">
    <source>
        <dbReference type="EMBL" id="KAL3384022.1"/>
    </source>
</evidence>
<organism evidence="1 2">
    <name type="scientific">Trichogramma kaykai</name>
    <dbReference type="NCBI Taxonomy" id="54128"/>
    <lineage>
        <taxon>Eukaryota</taxon>
        <taxon>Metazoa</taxon>
        <taxon>Ecdysozoa</taxon>
        <taxon>Arthropoda</taxon>
        <taxon>Hexapoda</taxon>
        <taxon>Insecta</taxon>
        <taxon>Pterygota</taxon>
        <taxon>Neoptera</taxon>
        <taxon>Endopterygota</taxon>
        <taxon>Hymenoptera</taxon>
        <taxon>Apocrita</taxon>
        <taxon>Proctotrupomorpha</taxon>
        <taxon>Chalcidoidea</taxon>
        <taxon>Trichogrammatidae</taxon>
        <taxon>Trichogramma</taxon>
    </lineage>
</organism>
<gene>
    <name evidence="1" type="ORF">TKK_020366</name>
</gene>
<evidence type="ECO:0000313" key="2">
    <source>
        <dbReference type="Proteomes" id="UP001627154"/>
    </source>
</evidence>
<dbReference type="Proteomes" id="UP001627154">
    <property type="component" value="Unassembled WGS sequence"/>
</dbReference>
<dbReference type="EMBL" id="JBJJXI010000181">
    <property type="protein sequence ID" value="KAL3384022.1"/>
    <property type="molecule type" value="Genomic_DNA"/>
</dbReference>
<dbReference type="AlphaFoldDB" id="A0ABD2VTD4"/>
<sequence length="88" mass="10395">MDVLIHSSGYGRKHWESCRSRTLRLSRCYTSRRVPTWVAISSSHEHEFVSQFCYGDLFRFISVFFPPTGQHEQNGLNCEHKNETWLES</sequence>
<protein>
    <submittedName>
        <fullName evidence="1">Uncharacterized protein</fullName>
    </submittedName>
</protein>
<accession>A0ABD2VTD4</accession>